<organism evidence="3">
    <name type="scientific">Caldiarchaeum subterraneum</name>
    <dbReference type="NCBI Taxonomy" id="311458"/>
    <lineage>
        <taxon>Archaea</taxon>
        <taxon>Nitrososphaerota</taxon>
        <taxon>Candidatus Caldarchaeales</taxon>
        <taxon>Candidatus Caldarchaeaceae</taxon>
        <taxon>Candidatus Caldarchaeum</taxon>
    </lineage>
</organism>
<dbReference type="Pfam" id="PF01048">
    <property type="entry name" value="PNP_UDP_1"/>
    <property type="match status" value="1"/>
</dbReference>
<dbReference type="PANTHER" id="PTHR43691">
    <property type="entry name" value="URIDINE PHOSPHORYLASE"/>
    <property type="match status" value="1"/>
</dbReference>
<dbReference type="EMBL" id="DTAD01000028">
    <property type="protein sequence ID" value="HGN90048.1"/>
    <property type="molecule type" value="Genomic_DNA"/>
</dbReference>
<reference evidence="3" key="1">
    <citation type="journal article" date="2020" name="mSystems">
        <title>Genome- and Community-Level Interaction Insights into Carbon Utilization and Element Cycling Functions of Hydrothermarchaeota in Hydrothermal Sediment.</title>
        <authorList>
            <person name="Zhou Z."/>
            <person name="Liu Y."/>
            <person name="Xu W."/>
            <person name="Pan J."/>
            <person name="Luo Z.H."/>
            <person name="Li M."/>
        </authorList>
    </citation>
    <scope>NUCLEOTIDE SEQUENCE [LARGE SCALE GENOMIC DNA]</scope>
    <source>
        <strain evidence="3">SpSt-613</strain>
        <strain evidence="2">SpSt-669</strain>
    </source>
</reference>
<dbReference type="EMBL" id="DTCM01000057">
    <property type="protein sequence ID" value="HGL40863.1"/>
    <property type="molecule type" value="Genomic_DNA"/>
</dbReference>
<dbReference type="SUPFAM" id="SSF53167">
    <property type="entry name" value="Purine and uridine phosphorylases"/>
    <property type="match status" value="1"/>
</dbReference>
<dbReference type="AlphaFoldDB" id="A0A7C4I5J7"/>
<dbReference type="GO" id="GO:0009116">
    <property type="term" value="P:nucleoside metabolic process"/>
    <property type="evidence" value="ECO:0007669"/>
    <property type="project" value="InterPro"/>
</dbReference>
<protein>
    <submittedName>
        <fullName evidence="3">Nucleoside phosphorylase</fullName>
    </submittedName>
</protein>
<sequence>MIQPQHLKTREIAKRVVAAGDPARVVQLSKMLEKPRLVNENRGFIAYTGKYEGEDVTVICHGVGGPSSAIVFEETVMLGARLIIRLGSCGAFLKGMQIGEAVIPTAASYIGGTLQQYIPDTYITPVPSYDVLTTLVDEFRRSGLKTYVGPVFSSDAFYAEDPNFVAKWSGLGYIAVEMECATLFGLGMLRKFKTGSALLISDNLAEMTPMVDAEQLKTYVEKAGRATLSAAVKIPLE</sequence>
<accession>A0A7C4I5J7</accession>
<dbReference type="GO" id="GO:0005829">
    <property type="term" value="C:cytosol"/>
    <property type="evidence" value="ECO:0007669"/>
    <property type="project" value="TreeGrafter"/>
</dbReference>
<dbReference type="Gene3D" id="3.40.50.1580">
    <property type="entry name" value="Nucleoside phosphorylase domain"/>
    <property type="match status" value="1"/>
</dbReference>
<evidence type="ECO:0000259" key="1">
    <source>
        <dbReference type="Pfam" id="PF01048"/>
    </source>
</evidence>
<proteinExistence type="predicted"/>
<evidence type="ECO:0000313" key="2">
    <source>
        <dbReference type="EMBL" id="HGL40863.1"/>
    </source>
</evidence>
<name>A0A7C4I5J7_CALS0</name>
<gene>
    <name evidence="3" type="ORF">ENT82_02835</name>
    <name evidence="2" type="ORF">ENU43_04275</name>
</gene>
<feature type="domain" description="Nucleoside phosphorylase" evidence="1">
    <location>
        <begin position="14"/>
        <end position="224"/>
    </location>
</feature>
<dbReference type="GO" id="GO:0003824">
    <property type="term" value="F:catalytic activity"/>
    <property type="evidence" value="ECO:0007669"/>
    <property type="project" value="InterPro"/>
</dbReference>
<dbReference type="InterPro" id="IPR035994">
    <property type="entry name" value="Nucleoside_phosphorylase_sf"/>
</dbReference>
<dbReference type="CDD" id="cd17764">
    <property type="entry name" value="MTAP_SsMTAPI_like"/>
    <property type="match status" value="1"/>
</dbReference>
<dbReference type="PANTHER" id="PTHR43691:SF11">
    <property type="entry name" value="FI09636P-RELATED"/>
    <property type="match status" value="1"/>
</dbReference>
<dbReference type="InterPro" id="IPR000845">
    <property type="entry name" value="Nucleoside_phosphorylase_d"/>
</dbReference>
<evidence type="ECO:0000313" key="3">
    <source>
        <dbReference type="EMBL" id="HGN90048.1"/>
    </source>
</evidence>
<comment type="caution">
    <text evidence="3">The sequence shown here is derived from an EMBL/GenBank/DDBJ whole genome shotgun (WGS) entry which is preliminary data.</text>
</comment>